<gene>
    <name evidence="3" type="ORF">ICL16_29175</name>
</gene>
<accession>A0A8J6XMN1</accession>
<reference evidence="3" key="1">
    <citation type="submission" date="2020-09" db="EMBL/GenBank/DDBJ databases">
        <title>Iningainema tapete sp. nov. (Scytonemataceae, Cyanobacteria) from greenhouses in central Florida (USA) produces two types of nodularin with biosynthetic potential for microcystin-LR and anabaenopeptins.</title>
        <authorList>
            <person name="Berthold D.E."/>
            <person name="Lefler F.W."/>
            <person name="Huang I.-S."/>
            <person name="Abdulla H."/>
            <person name="Zimba P.V."/>
            <person name="Laughinghouse H.D. IV."/>
        </authorList>
    </citation>
    <scope>NUCLEOTIDE SEQUENCE</scope>
    <source>
        <strain evidence="3">BLCCT55</strain>
    </source>
</reference>
<evidence type="ECO:0000313" key="4">
    <source>
        <dbReference type="Proteomes" id="UP000629098"/>
    </source>
</evidence>
<dbReference type="PANTHER" id="PTHR33755:SF6">
    <property type="entry name" value="PLASMID STABILIZATION SYSTEM PROTEIN"/>
    <property type="match status" value="1"/>
</dbReference>
<dbReference type="Gene3D" id="3.30.2310.20">
    <property type="entry name" value="RelE-like"/>
    <property type="match status" value="1"/>
</dbReference>
<dbReference type="Pfam" id="PF05016">
    <property type="entry name" value="ParE_toxin"/>
    <property type="match status" value="1"/>
</dbReference>
<protein>
    <submittedName>
        <fullName evidence="3">Type II toxin-antitoxin system RelE/ParE family toxin</fullName>
    </submittedName>
</protein>
<keyword evidence="2" id="KW-1277">Toxin-antitoxin system</keyword>
<dbReference type="InterPro" id="IPR051803">
    <property type="entry name" value="TA_system_RelE-like_toxin"/>
</dbReference>
<dbReference type="Proteomes" id="UP000629098">
    <property type="component" value="Unassembled WGS sequence"/>
</dbReference>
<dbReference type="InterPro" id="IPR007712">
    <property type="entry name" value="RelE/ParE_toxin"/>
</dbReference>
<sequence length="101" mass="11268">MNNLIINILASQDLNEIADYFLGKNIEAGERFFAAFNQKCQQLVNFPNMGRSYSEISASLRGVPLQGYVILYKVMDDGIEILRVVSGRRDLGSLFSESGSE</sequence>
<dbReference type="EMBL" id="JACXAE010000086">
    <property type="protein sequence ID" value="MBD2776022.1"/>
    <property type="molecule type" value="Genomic_DNA"/>
</dbReference>
<dbReference type="PANTHER" id="PTHR33755">
    <property type="entry name" value="TOXIN PARE1-RELATED"/>
    <property type="match status" value="1"/>
</dbReference>
<evidence type="ECO:0000256" key="2">
    <source>
        <dbReference type="ARBA" id="ARBA00022649"/>
    </source>
</evidence>
<organism evidence="3 4">
    <name type="scientific">Iningainema tapete BLCC-T55</name>
    <dbReference type="NCBI Taxonomy" id="2748662"/>
    <lineage>
        <taxon>Bacteria</taxon>
        <taxon>Bacillati</taxon>
        <taxon>Cyanobacteriota</taxon>
        <taxon>Cyanophyceae</taxon>
        <taxon>Nostocales</taxon>
        <taxon>Scytonemataceae</taxon>
        <taxon>Iningainema tapete</taxon>
    </lineage>
</organism>
<dbReference type="RefSeq" id="WP_190835077.1">
    <property type="nucleotide sequence ID" value="NZ_CAWPPI010000086.1"/>
</dbReference>
<comment type="caution">
    <text evidence="3">The sequence shown here is derived from an EMBL/GenBank/DDBJ whole genome shotgun (WGS) entry which is preliminary data.</text>
</comment>
<dbReference type="InterPro" id="IPR035093">
    <property type="entry name" value="RelE/ParE_toxin_dom_sf"/>
</dbReference>
<dbReference type="AlphaFoldDB" id="A0A8J6XMN1"/>
<evidence type="ECO:0000313" key="3">
    <source>
        <dbReference type="EMBL" id="MBD2776022.1"/>
    </source>
</evidence>
<comment type="similarity">
    <text evidence="1">Belongs to the RelE toxin family.</text>
</comment>
<evidence type="ECO:0000256" key="1">
    <source>
        <dbReference type="ARBA" id="ARBA00006226"/>
    </source>
</evidence>
<name>A0A8J6XMN1_9CYAN</name>
<keyword evidence="4" id="KW-1185">Reference proteome</keyword>
<proteinExistence type="inferred from homology"/>